<dbReference type="Proteomes" id="UP001207654">
    <property type="component" value="Unassembled WGS sequence"/>
</dbReference>
<evidence type="ECO:0000313" key="9">
    <source>
        <dbReference type="Proteomes" id="UP001207654"/>
    </source>
</evidence>
<reference evidence="8 9" key="1">
    <citation type="submission" date="2022-11" db="EMBL/GenBank/DDBJ databases">
        <title>Minimal conservation of predation-associated metabolite biosynthetic gene clusters underscores biosynthetic potential of Myxococcota including descriptions for ten novel species: Archangium lansinium sp. nov., Myxococcus landrumus sp. nov., Nannocystis bai.</title>
        <authorList>
            <person name="Ahearne A."/>
            <person name="Stevens C."/>
            <person name="Phillips K."/>
        </authorList>
    </citation>
    <scope>NUCLEOTIDE SEQUENCE [LARGE SCALE GENOMIC DNA]</scope>
    <source>
        <strain evidence="8 9">MIWBW</strain>
    </source>
</reference>
<dbReference type="PANTHER" id="PTHR34296">
    <property type="entry name" value="TRANSCRIPTIONAL ACTIVATOR PROTEIN MED"/>
    <property type="match status" value="1"/>
</dbReference>
<proteinExistence type="inferred from homology"/>
<dbReference type="InterPro" id="IPR003760">
    <property type="entry name" value="PnrA-like"/>
</dbReference>
<dbReference type="InterPro" id="IPR050957">
    <property type="entry name" value="BMP_lipoprotein"/>
</dbReference>
<evidence type="ECO:0000313" key="8">
    <source>
        <dbReference type="EMBL" id="MCY1081992.1"/>
    </source>
</evidence>
<keyword evidence="6" id="KW-0449">Lipoprotein</keyword>
<dbReference type="InterPro" id="IPR028082">
    <property type="entry name" value="Peripla_BP_I"/>
</dbReference>
<accession>A0ABT4AJW9</accession>
<protein>
    <submittedName>
        <fullName evidence="8">BMP family ABC transporter substrate-binding protein</fullName>
    </submittedName>
</protein>
<comment type="similarity">
    <text evidence="2">Belongs to the BMP lipoprotein family.</text>
</comment>
<evidence type="ECO:0000256" key="3">
    <source>
        <dbReference type="ARBA" id="ARBA00022475"/>
    </source>
</evidence>
<dbReference type="Gene3D" id="3.40.50.2300">
    <property type="match status" value="2"/>
</dbReference>
<keyword evidence="4" id="KW-0732">Signal</keyword>
<dbReference type="RefSeq" id="WP_267540571.1">
    <property type="nucleotide sequence ID" value="NZ_JAPNKA010000001.1"/>
</dbReference>
<sequence>MANFRPFLRLSLLSALVLVSACKKQEETKPGATPAPTSAAPKEKALKVGLVTDVGGRGDHSFNDSALRGLELWGAGKKMEGGSYKDATPEELKETLQQDLSTRNITPVNVTPVVLQSKVPEDYEPNLQLLVDQGVSLAIGVGFMLENAVETVAKRNPDAKFLLIDSPVVSADGKPYTLPNVRTVMYREEQGSFLVGALAGLASKNNKVGFVGGVEVPLIKKFEAGFRAGVAATNPKATVLVNYTGSFDNVSAGKQVGQDLVNKGADIIYHAAGSDGLGVIQAVKEARAANKPVFVIGVDSDQSHLAPEAVLTSMLKRVDLGVYEAVRDLSQGKLEGGDVMLGLKEGGVTYAPVRVEFPGKAEALQKVEELRAKIVSGEIQVPTSPSQLPAAPVKP</sequence>
<gene>
    <name evidence="8" type="ORF">OV287_46845</name>
</gene>
<evidence type="ECO:0000256" key="5">
    <source>
        <dbReference type="ARBA" id="ARBA00023136"/>
    </source>
</evidence>
<name>A0ABT4AJW9_9BACT</name>
<dbReference type="CDD" id="cd06354">
    <property type="entry name" value="PBP1_PrnA-like"/>
    <property type="match status" value="1"/>
</dbReference>
<keyword evidence="5" id="KW-0472">Membrane</keyword>
<dbReference type="PANTHER" id="PTHR34296:SF2">
    <property type="entry name" value="ABC TRANSPORTER GUANOSINE-BINDING PROTEIN NUPN"/>
    <property type="match status" value="1"/>
</dbReference>
<dbReference type="SUPFAM" id="SSF53822">
    <property type="entry name" value="Periplasmic binding protein-like I"/>
    <property type="match status" value="1"/>
</dbReference>
<organism evidence="8 9">
    <name type="scientific">Archangium lansingense</name>
    <dbReference type="NCBI Taxonomy" id="2995310"/>
    <lineage>
        <taxon>Bacteria</taxon>
        <taxon>Pseudomonadati</taxon>
        <taxon>Myxococcota</taxon>
        <taxon>Myxococcia</taxon>
        <taxon>Myxococcales</taxon>
        <taxon>Cystobacterineae</taxon>
        <taxon>Archangiaceae</taxon>
        <taxon>Archangium</taxon>
    </lineage>
</organism>
<comment type="caution">
    <text evidence="8">The sequence shown here is derived from an EMBL/GenBank/DDBJ whole genome shotgun (WGS) entry which is preliminary data.</text>
</comment>
<evidence type="ECO:0000259" key="7">
    <source>
        <dbReference type="Pfam" id="PF02608"/>
    </source>
</evidence>
<evidence type="ECO:0000256" key="1">
    <source>
        <dbReference type="ARBA" id="ARBA00004193"/>
    </source>
</evidence>
<keyword evidence="9" id="KW-1185">Reference proteome</keyword>
<dbReference type="EMBL" id="JAPNKA010000001">
    <property type="protein sequence ID" value="MCY1081992.1"/>
    <property type="molecule type" value="Genomic_DNA"/>
</dbReference>
<evidence type="ECO:0000256" key="4">
    <source>
        <dbReference type="ARBA" id="ARBA00022729"/>
    </source>
</evidence>
<dbReference type="PROSITE" id="PS51257">
    <property type="entry name" value="PROKAR_LIPOPROTEIN"/>
    <property type="match status" value="1"/>
</dbReference>
<feature type="domain" description="ABC transporter substrate-binding protein PnrA-like" evidence="7">
    <location>
        <begin position="49"/>
        <end position="383"/>
    </location>
</feature>
<dbReference type="Pfam" id="PF02608">
    <property type="entry name" value="Bmp"/>
    <property type="match status" value="1"/>
</dbReference>
<comment type="subcellular location">
    <subcellularLocation>
        <location evidence="1">Cell membrane</location>
        <topology evidence="1">Lipid-anchor</topology>
    </subcellularLocation>
</comment>
<evidence type="ECO:0000256" key="6">
    <source>
        <dbReference type="ARBA" id="ARBA00023288"/>
    </source>
</evidence>
<evidence type="ECO:0000256" key="2">
    <source>
        <dbReference type="ARBA" id="ARBA00008610"/>
    </source>
</evidence>
<keyword evidence="3" id="KW-1003">Cell membrane</keyword>